<dbReference type="AlphaFoldDB" id="A0A239JPR1"/>
<evidence type="ECO:0000256" key="1">
    <source>
        <dbReference type="SAM" id="MobiDB-lite"/>
    </source>
</evidence>
<dbReference type="OrthoDB" id="4456952at2"/>
<reference evidence="3 4" key="1">
    <citation type="submission" date="2017-06" db="EMBL/GenBank/DDBJ databases">
        <authorList>
            <person name="Kim H.J."/>
            <person name="Triplett B.A."/>
        </authorList>
    </citation>
    <scope>NUCLEOTIDE SEQUENCE [LARGE SCALE GENOMIC DNA]</scope>
    <source>
        <strain evidence="3 4">CGMCC 4.2132</strain>
    </source>
</reference>
<evidence type="ECO:0000313" key="4">
    <source>
        <dbReference type="Proteomes" id="UP000198282"/>
    </source>
</evidence>
<feature type="region of interest" description="Disordered" evidence="1">
    <location>
        <begin position="232"/>
        <end position="266"/>
    </location>
</feature>
<organism evidence="3 4">
    <name type="scientific">Streptosporangium subroseum</name>
    <dbReference type="NCBI Taxonomy" id="106412"/>
    <lineage>
        <taxon>Bacteria</taxon>
        <taxon>Bacillati</taxon>
        <taxon>Actinomycetota</taxon>
        <taxon>Actinomycetes</taxon>
        <taxon>Streptosporangiales</taxon>
        <taxon>Streptosporangiaceae</taxon>
        <taxon>Streptosporangium</taxon>
    </lineage>
</organism>
<sequence>MRRAGVLGHSGITPLRRGIGTEKEAESFPKLRTELMKKTMLAAGALLGSALVLSGCRLDVGAFGDEEQAVSSYDVTGTVTALDVSTGSGEIVINESKRSGVHVTETMHWRGDKPKAEHPLDADKLTLRYKCPEPDGNCSVDYKVEIPQGVTVKLDAGSGIITLRGLTGGVSASTGSGDIEANALGAKRFVADTGSGHIKARFTVMPDNVDLETGSGDVTAWLPQGAYNVTTRSGSGDQTVEVTKDPSAPRTVSVQTGSGDAEVLLP</sequence>
<feature type="domain" description="DUF4097" evidence="2">
    <location>
        <begin position="79"/>
        <end position="262"/>
    </location>
</feature>
<feature type="compositionally biased region" description="Polar residues" evidence="1">
    <location>
        <begin position="232"/>
        <end position="241"/>
    </location>
</feature>
<dbReference type="Gene3D" id="2.160.20.120">
    <property type="match status" value="1"/>
</dbReference>
<evidence type="ECO:0000313" key="3">
    <source>
        <dbReference type="EMBL" id="SNT07810.1"/>
    </source>
</evidence>
<name>A0A239JPR1_9ACTN</name>
<accession>A0A239JPR1</accession>
<gene>
    <name evidence="3" type="ORF">SAMN05216276_1023109</name>
</gene>
<dbReference type="Pfam" id="PF13349">
    <property type="entry name" value="DUF4097"/>
    <property type="match status" value="1"/>
</dbReference>
<evidence type="ECO:0000259" key="2">
    <source>
        <dbReference type="Pfam" id="PF13349"/>
    </source>
</evidence>
<dbReference type="Proteomes" id="UP000198282">
    <property type="component" value="Unassembled WGS sequence"/>
</dbReference>
<protein>
    <submittedName>
        <fullName evidence="3">Putative adhesin</fullName>
    </submittedName>
</protein>
<dbReference type="InterPro" id="IPR025164">
    <property type="entry name" value="Toastrack_DUF4097"/>
</dbReference>
<keyword evidence="4" id="KW-1185">Reference proteome</keyword>
<proteinExistence type="predicted"/>
<dbReference type="EMBL" id="FZOD01000023">
    <property type="protein sequence ID" value="SNT07810.1"/>
    <property type="molecule type" value="Genomic_DNA"/>
</dbReference>